<keyword evidence="5" id="KW-1185">Reference proteome</keyword>
<dbReference type="NCBIfam" id="NF007197">
    <property type="entry name" value="PRK09618.1"/>
    <property type="match status" value="1"/>
</dbReference>
<comment type="caution">
    <text evidence="4">The sequence shown here is derived from an EMBL/GenBank/DDBJ whole genome shotgun (WGS) entry which is preliminary data.</text>
</comment>
<dbReference type="InterPro" id="IPR005648">
    <property type="entry name" value="FlgD"/>
</dbReference>
<accession>A0ABV9DEH7</accession>
<dbReference type="RefSeq" id="WP_390293060.1">
    <property type="nucleotide sequence ID" value="NZ_JBHSFU010000003.1"/>
</dbReference>
<feature type="region of interest" description="Disordered" evidence="3">
    <location>
        <begin position="1"/>
        <end position="24"/>
    </location>
</feature>
<feature type="compositionally biased region" description="Basic and acidic residues" evidence="3">
    <location>
        <begin position="14"/>
        <end position="24"/>
    </location>
</feature>
<name>A0ABV9DEH7_9BACI</name>
<dbReference type="Proteomes" id="UP001595989">
    <property type="component" value="Unassembled WGS sequence"/>
</dbReference>
<proteinExistence type="inferred from homology"/>
<evidence type="ECO:0000256" key="1">
    <source>
        <dbReference type="ARBA" id="ARBA00010577"/>
    </source>
</evidence>
<sequence length="152" mass="16965">MTRIDPSLYLQSQKTERTPSPELGKDDFLKILMTQLQNQDPSNPMKDTEFISQMSNFSSLEQMMNMTSSIDKLIQNQSVSPILQYSHMIGKEVSYQVTDEETGEKLDGKESNVVAVSQSQGRAVLELQNGERIFADAITKVSQPDNVTEGSA</sequence>
<keyword evidence="4" id="KW-0282">Flagellum</keyword>
<dbReference type="Pfam" id="PF03963">
    <property type="entry name" value="FlgD"/>
    <property type="match status" value="1"/>
</dbReference>
<keyword evidence="2" id="KW-1005">Bacterial flagellum biogenesis</keyword>
<evidence type="ECO:0000256" key="2">
    <source>
        <dbReference type="ARBA" id="ARBA00022795"/>
    </source>
</evidence>
<comment type="similarity">
    <text evidence="1">Belongs to the FlgD family.</text>
</comment>
<keyword evidence="4" id="KW-0966">Cell projection</keyword>
<organism evidence="4 5">
    <name type="scientific">Virgibacillus kekensis</name>
    <dbReference type="NCBI Taxonomy" id="202261"/>
    <lineage>
        <taxon>Bacteria</taxon>
        <taxon>Bacillati</taxon>
        <taxon>Bacillota</taxon>
        <taxon>Bacilli</taxon>
        <taxon>Bacillales</taxon>
        <taxon>Bacillaceae</taxon>
        <taxon>Virgibacillus</taxon>
    </lineage>
</organism>
<evidence type="ECO:0000313" key="4">
    <source>
        <dbReference type="EMBL" id="MFC4557120.1"/>
    </source>
</evidence>
<gene>
    <name evidence="4" type="primary">flgD</name>
    <name evidence="4" type="ORF">ACFO3D_02700</name>
</gene>
<evidence type="ECO:0000256" key="3">
    <source>
        <dbReference type="SAM" id="MobiDB-lite"/>
    </source>
</evidence>
<reference evidence="5" key="1">
    <citation type="journal article" date="2019" name="Int. J. Syst. Evol. Microbiol.">
        <title>The Global Catalogue of Microorganisms (GCM) 10K type strain sequencing project: providing services to taxonomists for standard genome sequencing and annotation.</title>
        <authorList>
            <consortium name="The Broad Institute Genomics Platform"/>
            <consortium name="The Broad Institute Genome Sequencing Center for Infectious Disease"/>
            <person name="Wu L."/>
            <person name="Ma J."/>
        </authorList>
    </citation>
    <scope>NUCLEOTIDE SEQUENCE [LARGE SCALE GENOMIC DNA]</scope>
    <source>
        <strain evidence="5">CGMCC 4.7426</strain>
    </source>
</reference>
<dbReference type="EMBL" id="JBHSFU010000003">
    <property type="protein sequence ID" value="MFC4557120.1"/>
    <property type="molecule type" value="Genomic_DNA"/>
</dbReference>
<keyword evidence="4" id="KW-0969">Cilium</keyword>
<evidence type="ECO:0000313" key="5">
    <source>
        <dbReference type="Proteomes" id="UP001595989"/>
    </source>
</evidence>
<protein>
    <submittedName>
        <fullName evidence="4">Flagellar hook assembly protein FlgD</fullName>
    </submittedName>
</protein>